<gene>
    <name evidence="1" type="ORF">AYC66_18460</name>
    <name evidence="2" type="ORF">BAY09_07090</name>
    <name evidence="3" type="ORF">NCTC10588_00978</name>
</gene>
<reference evidence="2" key="2">
    <citation type="submission" date="2016-06" db="EMBL/GenBank/DDBJ databases">
        <authorList>
            <person name="Nicholson A.C."/>
        </authorList>
    </citation>
    <scope>NUCLEOTIDE SEQUENCE [LARGE SCALE GENOMIC DNA]</scope>
    <source>
        <strain evidence="2">E6809</strain>
    </source>
</reference>
<dbReference type="InterPro" id="IPR006517">
    <property type="entry name" value="Phage_terminase_lsu-like_C"/>
</dbReference>
<evidence type="ECO:0000313" key="4">
    <source>
        <dbReference type="Proteomes" id="UP000189738"/>
    </source>
</evidence>
<dbReference type="EMBL" id="MAHS01000013">
    <property type="protein sequence ID" value="OPB47411.1"/>
    <property type="molecule type" value="Genomic_DNA"/>
</dbReference>
<reference evidence="1 4" key="1">
    <citation type="submission" date="2016-02" db="EMBL/GenBank/DDBJ databases">
        <authorList>
            <person name="Nicholson A.C."/>
            <person name="Humrighouse B.W."/>
            <person name="Loparev V."/>
            <person name="Emery B."/>
            <person name="Graziano J."/>
            <person name="McQuiston J.R."/>
        </authorList>
    </citation>
    <scope>NUCLEOTIDE SEQUENCE [LARGE SCALE GENOMIC DNA]</scope>
    <source>
        <strain evidence="1 4">E6809</strain>
    </source>
</reference>
<proteinExistence type="predicted"/>
<dbReference type="AlphaFoldDB" id="A0A494J208"/>
<evidence type="ECO:0000313" key="3">
    <source>
        <dbReference type="EMBL" id="STC97801.1"/>
    </source>
</evidence>
<evidence type="ECO:0000313" key="1">
    <source>
        <dbReference type="EMBL" id="AQX52540.1"/>
    </source>
</evidence>
<dbReference type="EMBL" id="UFYD01000001">
    <property type="protein sequence ID" value="STC97801.1"/>
    <property type="molecule type" value="Genomic_DNA"/>
</dbReference>
<dbReference type="Proteomes" id="UP000189738">
    <property type="component" value="Chromosome"/>
</dbReference>
<dbReference type="Proteomes" id="UP000254876">
    <property type="component" value="Unassembled WGS sequence"/>
</dbReference>
<dbReference type="NCBIfam" id="TIGR01630">
    <property type="entry name" value="psiM2_ORF9"/>
    <property type="match status" value="1"/>
</dbReference>
<evidence type="ECO:0000313" key="2">
    <source>
        <dbReference type="EMBL" id="OPB47411.1"/>
    </source>
</evidence>
<dbReference type="RefSeq" id="WP_078677342.1">
    <property type="nucleotide sequence ID" value="NZ_CP014339.1"/>
</dbReference>
<name>A0A494J208_9FLAO</name>
<accession>A0A494J208</accession>
<sequence length="508" mass="58184">MSESLEIRDIDATKTWVLKSTLNFTRYFFKENYGKKFIVGDHHRKICQALDDVLKGKIKRLIINVAPRYGKTELAVKSFAACGFAINPASKFIHLSYSDDLARDNSREVQNIVTNEAFQALFDVELTSDSTKKWHTTAGGGFYAVSSGGQVTGFGAGTVDSENNYKSNEYDYTDFTNEEVELIDEMLPFGDSEFAGAIIIDDPIKPDDALSDQKREAVNNKFDTTIRNRVNSRNTPIIIIMQRLHMNDLCGYLQKLEGVIGEDDDGEWTVIEFPCLYNDENGNEKALWEHKHTVPELKQMRLKNAFVFETQYQMNPKPKEGLMYDRPFRTYTPGVIPYSAKMYRKNYTDVADRGKDYLCSICYTETETACYVEDILYTQKSQEYTEPKQAEQLARHRTEKANIESNNGGRSYARNVEAQTRILGNKITEFNPFHQAENKAVRIFSRANEVLNLVYMPEGWEKMWPEFYNHVTTYSKVGTNEFDDAEDCLTGIAEYFGEDDGDSAEGYF</sequence>
<protein>
    <submittedName>
        <fullName evidence="3">Transposase and inactivated derivatives</fullName>
    </submittedName>
</protein>
<evidence type="ECO:0000313" key="5">
    <source>
        <dbReference type="Proteomes" id="UP000254876"/>
    </source>
</evidence>
<organism evidence="2">
    <name type="scientific">Elizabethkingia anophelis</name>
    <dbReference type="NCBI Taxonomy" id="1117645"/>
    <lineage>
        <taxon>Bacteria</taxon>
        <taxon>Pseudomonadati</taxon>
        <taxon>Bacteroidota</taxon>
        <taxon>Flavobacteriia</taxon>
        <taxon>Flavobacteriales</taxon>
        <taxon>Weeksellaceae</taxon>
        <taxon>Elizabethkingia</taxon>
    </lineage>
</organism>
<reference evidence="3 5" key="3">
    <citation type="submission" date="2018-06" db="EMBL/GenBank/DDBJ databases">
        <authorList>
            <consortium name="Pathogen Informatics"/>
            <person name="Doyle S."/>
        </authorList>
    </citation>
    <scope>NUCLEOTIDE SEQUENCE [LARGE SCALE GENOMIC DNA]</scope>
    <source>
        <strain evidence="3 5">NCTC10588</strain>
    </source>
</reference>
<dbReference type="EMBL" id="CP014339">
    <property type="protein sequence ID" value="AQX52540.1"/>
    <property type="molecule type" value="Genomic_DNA"/>
</dbReference>